<dbReference type="Proteomes" id="UP000236654">
    <property type="component" value="Unassembled WGS sequence"/>
</dbReference>
<feature type="compositionally biased region" description="Basic and acidic residues" evidence="1">
    <location>
        <begin position="48"/>
        <end position="67"/>
    </location>
</feature>
<proteinExistence type="predicted"/>
<protein>
    <submittedName>
        <fullName evidence="2">Uncharacterized protein</fullName>
    </submittedName>
</protein>
<organism evidence="2 3">
    <name type="scientific">Brumimicrobium salinarum</name>
    <dbReference type="NCBI Taxonomy" id="2058658"/>
    <lineage>
        <taxon>Bacteria</taxon>
        <taxon>Pseudomonadati</taxon>
        <taxon>Bacteroidota</taxon>
        <taxon>Flavobacteriia</taxon>
        <taxon>Flavobacteriales</taxon>
        <taxon>Crocinitomicaceae</taxon>
        <taxon>Brumimicrobium</taxon>
    </lineage>
</organism>
<evidence type="ECO:0000313" key="3">
    <source>
        <dbReference type="Proteomes" id="UP000236654"/>
    </source>
</evidence>
<name>A0A2I0R2A7_9FLAO</name>
<dbReference type="EMBL" id="PJNI01000008">
    <property type="protein sequence ID" value="PKR80723.1"/>
    <property type="molecule type" value="Genomic_DNA"/>
</dbReference>
<evidence type="ECO:0000256" key="1">
    <source>
        <dbReference type="SAM" id="MobiDB-lite"/>
    </source>
</evidence>
<feature type="region of interest" description="Disordered" evidence="1">
    <location>
        <begin position="47"/>
        <end position="67"/>
    </location>
</feature>
<evidence type="ECO:0000313" key="2">
    <source>
        <dbReference type="EMBL" id="PKR80723.1"/>
    </source>
</evidence>
<comment type="caution">
    <text evidence="2">The sequence shown here is derived from an EMBL/GenBank/DDBJ whole genome shotgun (WGS) entry which is preliminary data.</text>
</comment>
<keyword evidence="3" id="KW-1185">Reference proteome</keyword>
<dbReference type="AlphaFoldDB" id="A0A2I0R2A7"/>
<reference evidence="2 3" key="1">
    <citation type="submission" date="2017-12" db="EMBL/GenBank/DDBJ databases">
        <title>The draft genome sequence of Brumimicrobium saltpan LHR20.</title>
        <authorList>
            <person name="Do Z.-J."/>
            <person name="Luo H.-R."/>
        </authorList>
    </citation>
    <scope>NUCLEOTIDE SEQUENCE [LARGE SCALE GENOMIC DNA]</scope>
    <source>
        <strain evidence="2 3">LHR20</strain>
    </source>
</reference>
<accession>A0A2I0R2A7</accession>
<gene>
    <name evidence="2" type="ORF">CW751_08100</name>
</gene>
<sequence>MLELKVYFKTKLLNNYTGNGAFSLYKFKNEGLSFSFKIKPNTKGASRLRVERRGDMESEKQSDSGVEHGNDLCALAHEGRFIFLDLGEISLFKCGIASLMERSGVSAGSTTRS</sequence>